<name>I0I5W6_CALAS</name>
<evidence type="ECO:0000313" key="3">
    <source>
        <dbReference type="Proteomes" id="UP000007880"/>
    </source>
</evidence>
<organism evidence="2 3">
    <name type="scientific">Caldilinea aerophila (strain DSM 14535 / JCM 11387 / NBRC 104270 / STL-6-O1)</name>
    <dbReference type="NCBI Taxonomy" id="926550"/>
    <lineage>
        <taxon>Bacteria</taxon>
        <taxon>Bacillati</taxon>
        <taxon>Chloroflexota</taxon>
        <taxon>Caldilineae</taxon>
        <taxon>Caldilineales</taxon>
        <taxon>Caldilineaceae</taxon>
        <taxon>Caldilinea</taxon>
    </lineage>
</organism>
<dbReference type="InterPro" id="IPR013022">
    <property type="entry name" value="Xyl_isomerase-like_TIM-brl"/>
</dbReference>
<dbReference type="RefSeq" id="WP_014433883.1">
    <property type="nucleotide sequence ID" value="NC_017079.1"/>
</dbReference>
<keyword evidence="3" id="KW-1185">Reference proteome</keyword>
<feature type="domain" description="Xylose isomerase-like TIM barrel" evidence="1">
    <location>
        <begin position="32"/>
        <end position="299"/>
    </location>
</feature>
<dbReference type="PATRIC" id="fig|926550.5.peg.2850"/>
<dbReference type="AlphaFoldDB" id="I0I5W6"/>
<dbReference type="OrthoDB" id="9779184at2"/>
<dbReference type="PANTHER" id="PTHR12110">
    <property type="entry name" value="HYDROXYPYRUVATE ISOMERASE"/>
    <property type="match status" value="1"/>
</dbReference>
<dbReference type="Pfam" id="PF01261">
    <property type="entry name" value="AP_endonuc_2"/>
    <property type="match status" value="1"/>
</dbReference>
<dbReference type="SUPFAM" id="SSF51658">
    <property type="entry name" value="Xylose isomerase-like"/>
    <property type="match status" value="1"/>
</dbReference>
<proteinExistence type="predicted"/>
<dbReference type="PANTHER" id="PTHR12110:SF41">
    <property type="entry name" value="INOSOSE DEHYDRATASE"/>
    <property type="match status" value="1"/>
</dbReference>
<dbReference type="EMBL" id="AP012337">
    <property type="protein sequence ID" value="BAM00654.1"/>
    <property type="molecule type" value="Genomic_DNA"/>
</dbReference>
<sequence length="302" mass="33529">MSNAKIKVGNAPCSWGVIENVQGERSGYGWVLDEMAETGYAGTELGDWGFMPTEPDKLRAELDARSLKLIASWVSVKLHDPAAHAASAADAVRTARLLAAVGGPDNVIVLGNDPYMDQMRTLYAGRLTPEQGMNEEQWRIFAEGANRVAWAVKRETGLRTVFHHHIGTWIETPEETARLLEMTDPEVLGLCFDTGHYRYGGGDPLSGLKRHAERIWHVHFKDHDPIIAQRARSEGWDAVTAVGHGLFCELGKGDIDFPAILTELKRMNYSGWIVVEQDVLPGMGSPKESARRNREYIRNIGL</sequence>
<evidence type="ECO:0000313" key="2">
    <source>
        <dbReference type="EMBL" id="BAM00654.1"/>
    </source>
</evidence>
<dbReference type="STRING" id="926550.CLDAP_26140"/>
<dbReference type="Proteomes" id="UP000007880">
    <property type="component" value="Chromosome"/>
</dbReference>
<gene>
    <name evidence="2" type="primary">iolE</name>
    <name evidence="2" type="ordered locus">CLDAP_26140</name>
</gene>
<dbReference type="KEGG" id="cap:CLDAP_26140"/>
<protein>
    <submittedName>
        <fullName evidence="2">2-keto-myo-inositol dehydratase</fullName>
    </submittedName>
</protein>
<accession>I0I5W6</accession>
<evidence type="ECO:0000259" key="1">
    <source>
        <dbReference type="Pfam" id="PF01261"/>
    </source>
</evidence>
<reference evidence="2 3" key="1">
    <citation type="submission" date="2012-02" db="EMBL/GenBank/DDBJ databases">
        <title>Complete genome sequence of Caldilinea aerophila DSM 14535 (= NBRC 102666).</title>
        <authorList>
            <person name="Oguchi A."/>
            <person name="Hosoyama A."/>
            <person name="Sekine M."/>
            <person name="Fukai R."/>
            <person name="Kato Y."/>
            <person name="Nakamura S."/>
            <person name="Hanada S."/>
            <person name="Yamazaki S."/>
            <person name="Fujita N."/>
        </authorList>
    </citation>
    <scope>NUCLEOTIDE SEQUENCE [LARGE SCALE GENOMIC DNA]</scope>
    <source>
        <strain evidence="3">DSM 14535 / JCM 11387 / NBRC 104270 / STL-6-O1</strain>
    </source>
</reference>
<dbReference type="HOGENOM" id="CLU_059523_0_1_0"/>
<dbReference type="Gene3D" id="3.20.20.150">
    <property type="entry name" value="Divalent-metal-dependent TIM barrel enzymes"/>
    <property type="match status" value="1"/>
</dbReference>
<dbReference type="InterPro" id="IPR050312">
    <property type="entry name" value="IolE/XylAMocC-like"/>
</dbReference>
<dbReference type="eggNOG" id="COG1082">
    <property type="taxonomic scope" value="Bacteria"/>
</dbReference>
<dbReference type="InterPro" id="IPR036237">
    <property type="entry name" value="Xyl_isomerase-like_sf"/>
</dbReference>